<accession>A0A0E9XRR5</accession>
<dbReference type="EMBL" id="GBXM01003263">
    <property type="protein sequence ID" value="JAI05315.1"/>
    <property type="molecule type" value="Transcribed_RNA"/>
</dbReference>
<evidence type="ECO:0000313" key="1">
    <source>
        <dbReference type="EMBL" id="JAI05315.1"/>
    </source>
</evidence>
<proteinExistence type="predicted"/>
<dbReference type="AlphaFoldDB" id="A0A0E9XRR5"/>
<sequence length="70" mass="8173">MWLDACKSCKSLLELWKRIKPFWNVVSLVLKDVMGYTVPKSSTILYLNNITKLVLKEDRYLVKILLTANN</sequence>
<organism evidence="1">
    <name type="scientific">Anguilla anguilla</name>
    <name type="common">European freshwater eel</name>
    <name type="synonym">Muraena anguilla</name>
    <dbReference type="NCBI Taxonomy" id="7936"/>
    <lineage>
        <taxon>Eukaryota</taxon>
        <taxon>Metazoa</taxon>
        <taxon>Chordata</taxon>
        <taxon>Craniata</taxon>
        <taxon>Vertebrata</taxon>
        <taxon>Euteleostomi</taxon>
        <taxon>Actinopterygii</taxon>
        <taxon>Neopterygii</taxon>
        <taxon>Teleostei</taxon>
        <taxon>Anguilliformes</taxon>
        <taxon>Anguillidae</taxon>
        <taxon>Anguilla</taxon>
    </lineage>
</organism>
<protein>
    <submittedName>
        <fullName evidence="1">Uncharacterized protein</fullName>
    </submittedName>
</protein>
<name>A0A0E9XRR5_ANGAN</name>
<reference evidence="1" key="1">
    <citation type="submission" date="2014-11" db="EMBL/GenBank/DDBJ databases">
        <authorList>
            <person name="Amaro Gonzalez C."/>
        </authorList>
    </citation>
    <scope>NUCLEOTIDE SEQUENCE</scope>
</reference>
<reference evidence="1" key="2">
    <citation type="journal article" date="2015" name="Fish Shellfish Immunol.">
        <title>Early steps in the European eel (Anguilla anguilla)-Vibrio vulnificus interaction in the gills: Role of the RtxA13 toxin.</title>
        <authorList>
            <person name="Callol A."/>
            <person name="Pajuelo D."/>
            <person name="Ebbesson L."/>
            <person name="Teles M."/>
            <person name="MacKenzie S."/>
            <person name="Amaro C."/>
        </authorList>
    </citation>
    <scope>NUCLEOTIDE SEQUENCE</scope>
</reference>